<proteinExistence type="predicted"/>
<organism evidence="2 3">
    <name type="scientific">Bradyrhizobium iriomotense</name>
    <dbReference type="NCBI Taxonomy" id="441950"/>
    <lineage>
        <taxon>Bacteria</taxon>
        <taxon>Pseudomonadati</taxon>
        <taxon>Pseudomonadota</taxon>
        <taxon>Alphaproteobacteria</taxon>
        <taxon>Hyphomicrobiales</taxon>
        <taxon>Nitrobacteraceae</taxon>
        <taxon>Bradyrhizobium</taxon>
    </lineage>
</organism>
<protein>
    <submittedName>
        <fullName evidence="2">Uncharacterized protein</fullName>
    </submittedName>
</protein>
<dbReference type="EMBL" id="BSOW01000037">
    <property type="protein sequence ID" value="GLR90712.1"/>
    <property type="molecule type" value="Genomic_DNA"/>
</dbReference>
<gene>
    <name evidence="2" type="ORF">GCM10007857_74270</name>
</gene>
<keyword evidence="1" id="KW-0732">Signal</keyword>
<feature type="chain" id="PRO_5047125764" evidence="1">
    <location>
        <begin position="30"/>
        <end position="159"/>
    </location>
</feature>
<evidence type="ECO:0000256" key="1">
    <source>
        <dbReference type="SAM" id="SignalP"/>
    </source>
</evidence>
<evidence type="ECO:0000313" key="2">
    <source>
        <dbReference type="EMBL" id="GLR90712.1"/>
    </source>
</evidence>
<accession>A0ABQ6B8H6</accession>
<dbReference type="Proteomes" id="UP001156905">
    <property type="component" value="Unassembled WGS sequence"/>
</dbReference>
<keyword evidence="3" id="KW-1185">Reference proteome</keyword>
<feature type="signal peptide" evidence="1">
    <location>
        <begin position="1"/>
        <end position="29"/>
    </location>
</feature>
<name>A0ABQ6B8H6_9BRAD</name>
<reference evidence="3" key="1">
    <citation type="journal article" date="2019" name="Int. J. Syst. Evol. Microbiol.">
        <title>The Global Catalogue of Microorganisms (GCM) 10K type strain sequencing project: providing services to taxonomists for standard genome sequencing and annotation.</title>
        <authorList>
            <consortium name="The Broad Institute Genomics Platform"/>
            <consortium name="The Broad Institute Genome Sequencing Center for Infectious Disease"/>
            <person name="Wu L."/>
            <person name="Ma J."/>
        </authorList>
    </citation>
    <scope>NUCLEOTIDE SEQUENCE [LARGE SCALE GENOMIC DNA]</scope>
    <source>
        <strain evidence="3">NBRC 102520</strain>
    </source>
</reference>
<evidence type="ECO:0000313" key="3">
    <source>
        <dbReference type="Proteomes" id="UP001156905"/>
    </source>
</evidence>
<dbReference type="RefSeq" id="WP_284273719.1">
    <property type="nucleotide sequence ID" value="NZ_BSOW01000037.1"/>
</dbReference>
<sequence>MTLNLNVRGAILLAAAITGLAVLASPARADQCDDIAKQLGNGIDGLKVNFKAANIIYLTHPAAKELSLGCRAQGQTYSNELYAKGDRRPTPQFYDLVASAAAIIFTLPKDDTTTGTTRCLKRMGILRGDKVSMRYKRLNMECTRSKTDAAIAITRPKDE</sequence>
<comment type="caution">
    <text evidence="2">The sequence shown here is derived from an EMBL/GenBank/DDBJ whole genome shotgun (WGS) entry which is preliminary data.</text>
</comment>